<name>A0A2S4VFR4_9BASI</name>
<feature type="chain" id="PRO_5015412051" evidence="2">
    <location>
        <begin position="20"/>
        <end position="61"/>
    </location>
</feature>
<accession>A0A2S4VFR4</accession>
<evidence type="ECO:0000313" key="3">
    <source>
        <dbReference type="EMBL" id="POW08348.1"/>
    </source>
</evidence>
<dbReference type="VEuPathDB" id="FungiDB:PSHT_09389"/>
<organism evidence="3 4">
    <name type="scientific">Puccinia striiformis</name>
    <dbReference type="NCBI Taxonomy" id="27350"/>
    <lineage>
        <taxon>Eukaryota</taxon>
        <taxon>Fungi</taxon>
        <taxon>Dikarya</taxon>
        <taxon>Basidiomycota</taxon>
        <taxon>Pucciniomycotina</taxon>
        <taxon>Pucciniomycetes</taxon>
        <taxon>Pucciniales</taxon>
        <taxon>Pucciniaceae</taxon>
        <taxon>Puccinia</taxon>
    </lineage>
</organism>
<proteinExistence type="predicted"/>
<dbReference type="AlphaFoldDB" id="A0A2S4VFR4"/>
<evidence type="ECO:0000256" key="2">
    <source>
        <dbReference type="SAM" id="SignalP"/>
    </source>
</evidence>
<keyword evidence="2" id="KW-0732">Signal</keyword>
<feature type="region of interest" description="Disordered" evidence="1">
    <location>
        <begin position="41"/>
        <end position="61"/>
    </location>
</feature>
<feature type="signal peptide" evidence="2">
    <location>
        <begin position="1"/>
        <end position="19"/>
    </location>
</feature>
<keyword evidence="4" id="KW-1185">Reference proteome</keyword>
<evidence type="ECO:0000256" key="1">
    <source>
        <dbReference type="SAM" id="MobiDB-lite"/>
    </source>
</evidence>
<dbReference type="VEuPathDB" id="FungiDB:PSTT_07624"/>
<gene>
    <name evidence="3" type="ORF">PSTT_07624</name>
</gene>
<dbReference type="Proteomes" id="UP000239156">
    <property type="component" value="Unassembled WGS sequence"/>
</dbReference>
<sequence>MNMLFSLVLPFLVFQVIMGIDLTSRTFTKFKSRSIDSSKEALEWNMGGGSGGKPPGPQCCD</sequence>
<reference evidence="3" key="1">
    <citation type="submission" date="2017-12" db="EMBL/GenBank/DDBJ databases">
        <title>Gene loss provides genomic basis for host adaptation in cereal stripe rust fungi.</title>
        <authorList>
            <person name="Xia C."/>
        </authorList>
    </citation>
    <scope>NUCLEOTIDE SEQUENCE [LARGE SCALE GENOMIC DNA]</scope>
    <source>
        <strain evidence="3">93-210</strain>
    </source>
</reference>
<evidence type="ECO:0000313" key="4">
    <source>
        <dbReference type="Proteomes" id="UP000239156"/>
    </source>
</evidence>
<protein>
    <submittedName>
        <fullName evidence="3">Uncharacterized protein</fullName>
    </submittedName>
</protein>
<comment type="caution">
    <text evidence="3">The sequence shown here is derived from an EMBL/GenBank/DDBJ whole genome shotgun (WGS) entry which is preliminary data.</text>
</comment>
<dbReference type="EMBL" id="PKSL01000065">
    <property type="protein sequence ID" value="POW08348.1"/>
    <property type="molecule type" value="Genomic_DNA"/>
</dbReference>